<dbReference type="PANTHER" id="PTHR47718:SF7">
    <property type="entry name" value="PROTEIN FAR1-RELATED SEQUENCE"/>
    <property type="match status" value="1"/>
</dbReference>
<keyword evidence="8" id="KW-1185">Reference proteome</keyword>
<feature type="region of interest" description="Disordered" evidence="6">
    <location>
        <begin position="62"/>
        <end position="92"/>
    </location>
</feature>
<dbReference type="PROSITE" id="PS50966">
    <property type="entry name" value="ZF_SWIM"/>
    <property type="match status" value="1"/>
</dbReference>
<dbReference type="Pfam" id="PF04434">
    <property type="entry name" value="SWIM"/>
    <property type="match status" value="1"/>
</dbReference>
<feature type="domain" description="SWIM-type" evidence="7">
    <location>
        <begin position="636"/>
        <end position="683"/>
    </location>
</feature>
<keyword evidence="2 4" id="KW-0863">Zinc-finger</keyword>
<name>A0A6I9QUU2_ELAGV</name>
<dbReference type="OrthoDB" id="1894539at2759"/>
<dbReference type="AlphaFoldDB" id="A0A6I9QUU2"/>
<dbReference type="InterPro" id="IPR006564">
    <property type="entry name" value="Znf_PMZ"/>
</dbReference>
<feature type="coiled-coil region" evidence="5">
    <location>
        <begin position="746"/>
        <end position="773"/>
    </location>
</feature>
<evidence type="ECO:0000256" key="2">
    <source>
        <dbReference type="ARBA" id="ARBA00022771"/>
    </source>
</evidence>
<sequence>MSTSNECASEENAMLKLSPASKECHDGFETLVINNTNAGDGPAENITVNGSAENINAANGSEENINATDGSAENANATDGSVEDTNATDGSMEEMNVKDGSVKITSVIDGSVKNTSGIGELVKNTNNLDGSPALDSINASQLDPKVGMTFHSEDEAYDFYNSYAKRKGFSVRKGHLSRRRDGSIRDRHYVCSNEGFRQEHRTHITKKPRPLERTNCLARIEFKVNRDNVWVVNKFIDDHNHPLASPNKVHMLRSHRKKLPIQRAVFTEADYYYGVKHSLLHDFESEDLHGTEDTGLLLKNQSNCLSTKRIRDLEKGDAQFLLDFLKAKQSEDPSFFYAVQLDEKERLTNFFWADARSIIDYAYFGDAVLFDTTYRTSRFDIPFAPFIGINHHKQIVIFGAALLLDETTESFVWLFKTFLDAMSGKQPKTIFTDWCAAMSKAIAISLPDSCHQLCLWHILQNVPKHLNSVCSREPNFQKEFENCIYGGCSEDDFHKRWDNLISKYGLASNSWLKDLYAVREKWALAYHSHSFCGTLTTKQRAESMDNLFKIHFYRKLPLSKFIMQYFKALVQLREDELVEDYESRQTKPVLLVDIPMLAEAAESYTRMMYMDFEYEYKSQLACLCEPVGVDGTVYTFKVSVPQKQSSGHVEFNPSNATVTCSCKKFESMGILCMHALKVLNNNNVLYLPPRYILKRWTKYAKDGPLSDARQPVVDPGLQESLSHRYSRVCHKAIAVAVKSALSKDALDILEHGLDRLIAEMENLLHNASLNEQREDMNVDDNMQQNTLDASNICFDSFEFTAR</sequence>
<evidence type="ECO:0000313" key="10">
    <source>
        <dbReference type="RefSeq" id="XP_019704292.1"/>
    </source>
</evidence>
<protein>
    <submittedName>
        <fullName evidence="9 10">Protein FAR1-RELATED SEQUENCE 5</fullName>
    </submittedName>
</protein>
<evidence type="ECO:0000256" key="4">
    <source>
        <dbReference type="PROSITE-ProRule" id="PRU00325"/>
    </source>
</evidence>
<feature type="compositionally biased region" description="Polar residues" evidence="6">
    <location>
        <begin position="62"/>
        <end position="89"/>
    </location>
</feature>
<keyword evidence="3" id="KW-0862">Zinc</keyword>
<evidence type="ECO:0000256" key="3">
    <source>
        <dbReference type="ARBA" id="ARBA00022833"/>
    </source>
</evidence>
<dbReference type="GO" id="GO:0008270">
    <property type="term" value="F:zinc ion binding"/>
    <property type="evidence" value="ECO:0007669"/>
    <property type="project" value="UniProtKB-KW"/>
</dbReference>
<dbReference type="GeneID" id="105039957"/>
<organism evidence="8 9">
    <name type="scientific">Elaeis guineensis var. tenera</name>
    <name type="common">Oil palm</name>
    <dbReference type="NCBI Taxonomy" id="51953"/>
    <lineage>
        <taxon>Eukaryota</taxon>
        <taxon>Viridiplantae</taxon>
        <taxon>Streptophyta</taxon>
        <taxon>Embryophyta</taxon>
        <taxon>Tracheophyta</taxon>
        <taxon>Spermatophyta</taxon>
        <taxon>Magnoliopsida</taxon>
        <taxon>Liliopsida</taxon>
        <taxon>Arecaceae</taxon>
        <taxon>Arecoideae</taxon>
        <taxon>Cocoseae</taxon>
        <taxon>Elaeidinae</taxon>
        <taxon>Elaeis</taxon>
    </lineage>
</organism>
<accession>A0A6I9QUU2</accession>
<dbReference type="Pfam" id="PF10551">
    <property type="entry name" value="MULE"/>
    <property type="match status" value="1"/>
</dbReference>
<dbReference type="KEGG" id="egu:105039957"/>
<evidence type="ECO:0000256" key="5">
    <source>
        <dbReference type="SAM" id="Coils"/>
    </source>
</evidence>
<dbReference type="InterPro" id="IPR018289">
    <property type="entry name" value="MULE_transposase_dom"/>
</dbReference>
<evidence type="ECO:0000313" key="9">
    <source>
        <dbReference type="RefSeq" id="XP_010914593.1"/>
    </source>
</evidence>
<gene>
    <name evidence="9 10" type="primary">LOC105039957</name>
</gene>
<reference evidence="9 10" key="1">
    <citation type="submission" date="2025-04" db="UniProtKB">
        <authorList>
            <consortium name="RefSeq"/>
        </authorList>
    </citation>
    <scope>IDENTIFICATION</scope>
</reference>
<keyword evidence="5" id="KW-0175">Coiled coil</keyword>
<dbReference type="SMART" id="SM00575">
    <property type="entry name" value="ZnF_PMZ"/>
    <property type="match status" value="1"/>
</dbReference>
<dbReference type="Proteomes" id="UP000504607">
    <property type="component" value="Chromosome 2"/>
</dbReference>
<dbReference type="InterPro" id="IPR004330">
    <property type="entry name" value="FAR1_DNA_bnd_dom"/>
</dbReference>
<evidence type="ECO:0000259" key="7">
    <source>
        <dbReference type="PROSITE" id="PS50966"/>
    </source>
</evidence>
<dbReference type="RefSeq" id="XP_019704292.1">
    <property type="nucleotide sequence ID" value="XM_019848733.2"/>
</dbReference>
<proteinExistence type="predicted"/>
<keyword evidence="1" id="KW-0479">Metal-binding</keyword>
<dbReference type="RefSeq" id="XP_010914593.1">
    <property type="nucleotide sequence ID" value="XM_010916291.3"/>
</dbReference>
<dbReference type="InterPro" id="IPR007527">
    <property type="entry name" value="Znf_SWIM"/>
</dbReference>
<dbReference type="PANTHER" id="PTHR47718">
    <property type="entry name" value="OS01G0519700 PROTEIN"/>
    <property type="match status" value="1"/>
</dbReference>
<dbReference type="Pfam" id="PF03101">
    <property type="entry name" value="FAR1"/>
    <property type="match status" value="1"/>
</dbReference>
<evidence type="ECO:0000256" key="6">
    <source>
        <dbReference type="SAM" id="MobiDB-lite"/>
    </source>
</evidence>
<evidence type="ECO:0000256" key="1">
    <source>
        <dbReference type="ARBA" id="ARBA00022723"/>
    </source>
</evidence>
<evidence type="ECO:0000313" key="8">
    <source>
        <dbReference type="Proteomes" id="UP000504607"/>
    </source>
</evidence>